<comment type="caution">
    <text evidence="2">The sequence shown here is derived from an EMBL/GenBank/DDBJ whole genome shotgun (WGS) entry which is preliminary data.</text>
</comment>
<evidence type="ECO:0000313" key="3">
    <source>
        <dbReference type="Proteomes" id="UP000238479"/>
    </source>
</evidence>
<dbReference type="Proteomes" id="UP000238479">
    <property type="component" value="Chromosome 2"/>
</dbReference>
<keyword evidence="3" id="KW-1185">Reference proteome</keyword>
<organism evidence="2 3">
    <name type="scientific">Rosa chinensis</name>
    <name type="common">China rose</name>
    <dbReference type="NCBI Taxonomy" id="74649"/>
    <lineage>
        <taxon>Eukaryota</taxon>
        <taxon>Viridiplantae</taxon>
        <taxon>Streptophyta</taxon>
        <taxon>Embryophyta</taxon>
        <taxon>Tracheophyta</taxon>
        <taxon>Spermatophyta</taxon>
        <taxon>Magnoliopsida</taxon>
        <taxon>eudicotyledons</taxon>
        <taxon>Gunneridae</taxon>
        <taxon>Pentapetalae</taxon>
        <taxon>rosids</taxon>
        <taxon>fabids</taxon>
        <taxon>Rosales</taxon>
        <taxon>Rosaceae</taxon>
        <taxon>Rosoideae</taxon>
        <taxon>Rosoideae incertae sedis</taxon>
        <taxon>Rosa</taxon>
    </lineage>
</organism>
<sequence length="50" mass="5764">MKIEIIELAVVIFIYLCFALMIFVCLVYVGTNQRKIHISHSRSIPTLKVV</sequence>
<proteinExistence type="predicted"/>
<accession>A0A2P6RZH4</accession>
<keyword evidence="1" id="KW-0812">Transmembrane</keyword>
<evidence type="ECO:0000313" key="2">
    <source>
        <dbReference type="EMBL" id="PRQ51827.1"/>
    </source>
</evidence>
<protein>
    <submittedName>
        <fullName evidence="2">Uncharacterized protein</fullName>
    </submittedName>
</protein>
<evidence type="ECO:0000256" key="1">
    <source>
        <dbReference type="SAM" id="Phobius"/>
    </source>
</evidence>
<feature type="transmembrane region" description="Helical" evidence="1">
    <location>
        <begin position="6"/>
        <end position="29"/>
    </location>
</feature>
<dbReference type="AlphaFoldDB" id="A0A2P6RZH4"/>
<keyword evidence="1" id="KW-1133">Transmembrane helix</keyword>
<reference evidence="2 3" key="1">
    <citation type="journal article" date="2018" name="Nat. Genet.">
        <title>The Rosa genome provides new insights in the design of modern roses.</title>
        <authorList>
            <person name="Bendahmane M."/>
        </authorList>
    </citation>
    <scope>NUCLEOTIDE SEQUENCE [LARGE SCALE GENOMIC DNA]</scope>
    <source>
        <strain evidence="3">cv. Old Blush</strain>
    </source>
</reference>
<name>A0A2P6RZH4_ROSCH</name>
<gene>
    <name evidence="2" type="ORF">RchiOBHm_Chr2g0148741</name>
</gene>
<dbReference type="EMBL" id="PDCK01000040">
    <property type="protein sequence ID" value="PRQ51827.1"/>
    <property type="molecule type" value="Genomic_DNA"/>
</dbReference>
<dbReference type="Gramene" id="PRQ51827">
    <property type="protein sequence ID" value="PRQ51827"/>
    <property type="gene ID" value="RchiOBHm_Chr2g0148741"/>
</dbReference>
<keyword evidence="1" id="KW-0472">Membrane</keyword>